<keyword evidence="4" id="KW-0805">Transcription regulation</keyword>
<evidence type="ECO:0000256" key="8">
    <source>
        <dbReference type="RuleBase" id="RU003939"/>
    </source>
</evidence>
<dbReference type="InterPro" id="IPR010992">
    <property type="entry name" value="IHF-like_DNA-bd_dom_sf"/>
</dbReference>
<dbReference type="CDD" id="cd13835">
    <property type="entry name" value="IHF_A"/>
    <property type="match status" value="1"/>
</dbReference>
<name>A0A2G6MSV7_9BACT</name>
<evidence type="ECO:0000313" key="10">
    <source>
        <dbReference type="Proteomes" id="UP000231203"/>
    </source>
</evidence>
<dbReference type="GO" id="GO:0006310">
    <property type="term" value="P:DNA recombination"/>
    <property type="evidence" value="ECO:0007669"/>
    <property type="project" value="UniProtKB-KW"/>
</dbReference>
<dbReference type="InterPro" id="IPR005684">
    <property type="entry name" value="IHF_alpha"/>
</dbReference>
<dbReference type="Gene3D" id="4.10.520.10">
    <property type="entry name" value="IHF-like DNA-binding proteins"/>
    <property type="match status" value="1"/>
</dbReference>
<evidence type="ECO:0000256" key="1">
    <source>
        <dbReference type="ARBA" id="ARBA00010529"/>
    </source>
</evidence>
<dbReference type="GO" id="GO:0003677">
    <property type="term" value="F:DNA binding"/>
    <property type="evidence" value="ECO:0007669"/>
    <property type="project" value="UniProtKB-KW"/>
</dbReference>
<dbReference type="GO" id="GO:0006355">
    <property type="term" value="P:regulation of DNA-templated transcription"/>
    <property type="evidence" value="ECO:0007669"/>
    <property type="project" value="InterPro"/>
</dbReference>
<dbReference type="GO" id="GO:0005829">
    <property type="term" value="C:cytosol"/>
    <property type="evidence" value="ECO:0007669"/>
    <property type="project" value="TreeGrafter"/>
</dbReference>
<dbReference type="SMART" id="SM00411">
    <property type="entry name" value="BHL"/>
    <property type="match status" value="1"/>
</dbReference>
<dbReference type="PRINTS" id="PR01727">
    <property type="entry name" value="DNABINDINGHU"/>
</dbReference>
<dbReference type="GO" id="GO:0030527">
    <property type="term" value="F:structural constituent of chromatin"/>
    <property type="evidence" value="ECO:0007669"/>
    <property type="project" value="InterPro"/>
</dbReference>
<sequence length="96" mass="10647">MALTKTIIAEKIQNELALSRGEAYDVMEELLEIIKETISGGEDIMISGFGKFCVNEKKARKGRNPATDEEMTLPARRVVTFKCSGRLRDLINSGAQ</sequence>
<dbReference type="PANTHER" id="PTHR33175:SF2">
    <property type="entry name" value="INTEGRATION HOST FACTOR SUBUNIT ALPHA"/>
    <property type="match status" value="1"/>
</dbReference>
<keyword evidence="7" id="KW-0233">DNA recombination</keyword>
<keyword evidence="5" id="KW-0238">DNA-binding</keyword>
<evidence type="ECO:0000256" key="4">
    <source>
        <dbReference type="ARBA" id="ARBA00023015"/>
    </source>
</evidence>
<organism evidence="9 10">
    <name type="scientific">Desulfobacter postgatei</name>
    <dbReference type="NCBI Taxonomy" id="2293"/>
    <lineage>
        <taxon>Bacteria</taxon>
        <taxon>Pseudomonadati</taxon>
        <taxon>Thermodesulfobacteriota</taxon>
        <taxon>Desulfobacteria</taxon>
        <taxon>Desulfobacterales</taxon>
        <taxon>Desulfobacteraceae</taxon>
        <taxon>Desulfobacter</taxon>
    </lineage>
</organism>
<dbReference type="GO" id="GO:0006417">
    <property type="term" value="P:regulation of translation"/>
    <property type="evidence" value="ECO:0007669"/>
    <property type="project" value="UniProtKB-KW"/>
</dbReference>
<proteinExistence type="inferred from homology"/>
<reference evidence="9 10" key="1">
    <citation type="submission" date="2017-10" db="EMBL/GenBank/DDBJ databases">
        <title>Novel microbial diversity and functional potential in the marine mammal oral microbiome.</title>
        <authorList>
            <person name="Dudek N.K."/>
            <person name="Sun C.L."/>
            <person name="Burstein D."/>
            <person name="Kantor R.S."/>
            <person name="Aliaga Goltsman D.S."/>
            <person name="Bik E.M."/>
            <person name="Thomas B.C."/>
            <person name="Banfield J.F."/>
            <person name="Relman D.A."/>
        </authorList>
    </citation>
    <scope>NUCLEOTIDE SEQUENCE [LARGE SCALE GENOMIC DNA]</scope>
    <source>
        <strain evidence="9">DOLJORAL78_47_202</strain>
    </source>
</reference>
<dbReference type="Proteomes" id="UP000231203">
    <property type="component" value="Unassembled WGS sequence"/>
</dbReference>
<gene>
    <name evidence="9" type="ORF">CSA25_01875</name>
</gene>
<evidence type="ECO:0000256" key="6">
    <source>
        <dbReference type="ARBA" id="ARBA00023163"/>
    </source>
</evidence>
<comment type="caution">
    <text evidence="9">The sequence shown here is derived from an EMBL/GenBank/DDBJ whole genome shotgun (WGS) entry which is preliminary data.</text>
</comment>
<dbReference type="InterPro" id="IPR020816">
    <property type="entry name" value="Histone-like_DNA-bd_CS"/>
</dbReference>
<evidence type="ECO:0000313" key="9">
    <source>
        <dbReference type="EMBL" id="PIE63095.1"/>
    </source>
</evidence>
<comment type="similarity">
    <text evidence="1 8">Belongs to the bacterial histone-like protein family.</text>
</comment>
<dbReference type="EMBL" id="PDTI01000016">
    <property type="protein sequence ID" value="PIE63095.1"/>
    <property type="molecule type" value="Genomic_DNA"/>
</dbReference>
<keyword evidence="3" id="KW-0810">Translation regulation</keyword>
<evidence type="ECO:0000256" key="7">
    <source>
        <dbReference type="ARBA" id="ARBA00023172"/>
    </source>
</evidence>
<dbReference type="Pfam" id="PF00216">
    <property type="entry name" value="Bac_DNA_binding"/>
    <property type="match status" value="1"/>
</dbReference>
<evidence type="ECO:0000256" key="3">
    <source>
        <dbReference type="ARBA" id="ARBA00022845"/>
    </source>
</evidence>
<evidence type="ECO:0000256" key="5">
    <source>
        <dbReference type="ARBA" id="ARBA00023125"/>
    </source>
</evidence>
<dbReference type="GO" id="GO:0009893">
    <property type="term" value="P:positive regulation of metabolic process"/>
    <property type="evidence" value="ECO:0007669"/>
    <property type="project" value="UniProtKB-ARBA"/>
</dbReference>
<evidence type="ECO:0000256" key="2">
    <source>
        <dbReference type="ARBA" id="ARBA00018329"/>
    </source>
</evidence>
<dbReference type="AlphaFoldDB" id="A0A2G6MSV7"/>
<dbReference type="PROSITE" id="PS00045">
    <property type="entry name" value="HISTONE_LIKE"/>
    <property type="match status" value="1"/>
</dbReference>
<dbReference type="PANTHER" id="PTHR33175">
    <property type="entry name" value="DNA-BINDING PROTEIN HU"/>
    <property type="match status" value="1"/>
</dbReference>
<dbReference type="InterPro" id="IPR000119">
    <property type="entry name" value="Hist_DNA-bd"/>
</dbReference>
<accession>A0A2G6MSV7</accession>
<protein>
    <recommendedName>
        <fullName evidence="2">Integration host factor subunit alpha</fullName>
    </recommendedName>
</protein>
<dbReference type="SUPFAM" id="SSF47729">
    <property type="entry name" value="IHF-like DNA-binding proteins"/>
    <property type="match status" value="1"/>
</dbReference>
<keyword evidence="6" id="KW-0804">Transcription</keyword>